<name>A0A0C4Y1I3_9BURK</name>
<dbReference type="PROSITE" id="PS51318">
    <property type="entry name" value="TAT"/>
    <property type="match status" value="1"/>
</dbReference>
<dbReference type="RefSeq" id="WP_043345354.1">
    <property type="nucleotide sequence ID" value="NZ_CP010536.1"/>
</dbReference>
<dbReference type="CDD" id="cd07012">
    <property type="entry name" value="PBP2_Bug_TTT"/>
    <property type="match status" value="1"/>
</dbReference>
<dbReference type="Proteomes" id="UP000031843">
    <property type="component" value="Chromosome main"/>
</dbReference>
<evidence type="ECO:0000256" key="1">
    <source>
        <dbReference type="ARBA" id="ARBA00006987"/>
    </source>
</evidence>
<dbReference type="KEGG" id="cbw:RR42_m1554"/>
<dbReference type="SUPFAM" id="SSF53850">
    <property type="entry name" value="Periplasmic binding protein-like II"/>
    <property type="match status" value="1"/>
</dbReference>
<keyword evidence="4" id="KW-1185">Reference proteome</keyword>
<dbReference type="STRING" id="68895.RR42_m1554"/>
<evidence type="ECO:0000313" key="3">
    <source>
        <dbReference type="EMBL" id="AJG18952.1"/>
    </source>
</evidence>
<dbReference type="PANTHER" id="PTHR42928:SF5">
    <property type="entry name" value="BLR1237 PROTEIN"/>
    <property type="match status" value="1"/>
</dbReference>
<dbReference type="AlphaFoldDB" id="A0A0C4Y1I3"/>
<reference evidence="3 4" key="1">
    <citation type="journal article" date="2015" name="Genome Announc.">
        <title>Complete Genome Sequence of Cupriavidus basilensis 4G11, Isolated from the Oak Ridge Field Research Center Site.</title>
        <authorList>
            <person name="Ray J."/>
            <person name="Waters R.J."/>
            <person name="Skerker J.M."/>
            <person name="Kuehl J.V."/>
            <person name="Price M.N."/>
            <person name="Huang J."/>
            <person name="Chakraborty R."/>
            <person name="Arkin A.P."/>
            <person name="Deutschbauer A."/>
        </authorList>
    </citation>
    <scope>NUCLEOTIDE SEQUENCE [LARGE SCALE GENOMIC DNA]</scope>
    <source>
        <strain evidence="3">4G11</strain>
    </source>
</reference>
<dbReference type="Gene3D" id="3.40.190.10">
    <property type="entry name" value="Periplasmic binding protein-like II"/>
    <property type="match status" value="1"/>
</dbReference>
<dbReference type="InterPro" id="IPR042100">
    <property type="entry name" value="Bug_dom1"/>
</dbReference>
<gene>
    <name evidence="3" type="ORF">RR42_m1554</name>
</gene>
<dbReference type="OrthoDB" id="8678477at2"/>
<feature type="chain" id="PRO_5002185387" evidence="2">
    <location>
        <begin position="30"/>
        <end position="335"/>
    </location>
</feature>
<dbReference type="PANTHER" id="PTHR42928">
    <property type="entry name" value="TRICARBOXYLATE-BINDING PROTEIN"/>
    <property type="match status" value="1"/>
</dbReference>
<dbReference type="InterPro" id="IPR006311">
    <property type="entry name" value="TAT_signal"/>
</dbReference>
<feature type="signal peptide" evidence="2">
    <location>
        <begin position="1"/>
        <end position="29"/>
    </location>
</feature>
<dbReference type="Gene3D" id="3.40.190.150">
    <property type="entry name" value="Bordetella uptake gene, domain 1"/>
    <property type="match status" value="1"/>
</dbReference>
<dbReference type="InterPro" id="IPR005064">
    <property type="entry name" value="BUG"/>
</dbReference>
<dbReference type="EMBL" id="CP010536">
    <property type="protein sequence ID" value="AJG18952.1"/>
    <property type="molecule type" value="Genomic_DNA"/>
</dbReference>
<evidence type="ECO:0000256" key="2">
    <source>
        <dbReference type="SAM" id="SignalP"/>
    </source>
</evidence>
<comment type="similarity">
    <text evidence="1">Belongs to the UPF0065 (bug) family.</text>
</comment>
<evidence type="ECO:0000313" key="4">
    <source>
        <dbReference type="Proteomes" id="UP000031843"/>
    </source>
</evidence>
<keyword evidence="2" id="KW-0732">Signal</keyword>
<protein>
    <submittedName>
        <fullName evidence="3">Tricarboxylate transport protein TctC</fullName>
    </submittedName>
</protein>
<proteinExistence type="inferred from homology"/>
<accession>A0A0C4Y1I3</accession>
<organism evidence="3 4">
    <name type="scientific">Cupriavidus basilensis</name>
    <dbReference type="NCBI Taxonomy" id="68895"/>
    <lineage>
        <taxon>Bacteria</taxon>
        <taxon>Pseudomonadati</taxon>
        <taxon>Pseudomonadota</taxon>
        <taxon>Betaproteobacteria</taxon>
        <taxon>Burkholderiales</taxon>
        <taxon>Burkholderiaceae</taxon>
        <taxon>Cupriavidus</taxon>
    </lineage>
</organism>
<sequence>MTTQTRRRFLQYAGLTAGSTVLAGLPAFAEQTFPSRPLSLVVPYPAGGASDTSARIFGESIGKSVKQQVVVENYGGGTGLIGANKVLAAPADGYTFFHGSINEVFLSPLLNPAARYKPQDFMLAAPISDASIVLLIRSGIPADSLDKFLDVARQNKSKPLTYATVGIDSIYHLMGDALGARIGAPFLHVPYKGAAPALQGLAGGEVDFAILPYQSSFDSMQEQGRLKVLTSFSRSLPAPLKHIPLISQSRQVPDFEYAISGGYFVKQGTPADRIAVLRKAIGEALAKPEIRSKLEAEGRAVAQPIDNQAQANQLFDQYMGRVSQLIRGVGRKTAA</sequence>
<dbReference type="Pfam" id="PF03401">
    <property type="entry name" value="TctC"/>
    <property type="match status" value="1"/>
</dbReference>